<reference evidence="14 15" key="1">
    <citation type="submission" date="2024-10" db="EMBL/GenBank/DDBJ databases">
        <authorList>
            <person name="Topkara A.R."/>
            <person name="Saygin H."/>
        </authorList>
    </citation>
    <scope>NUCLEOTIDE SEQUENCE [LARGE SCALE GENOMIC DNA]</scope>
    <source>
        <strain evidence="14 15">M3C6</strain>
    </source>
</reference>
<dbReference type="EMBL" id="JBICRM010000009">
    <property type="protein sequence ID" value="MFG1705050.1"/>
    <property type="molecule type" value="Genomic_DNA"/>
</dbReference>
<evidence type="ECO:0000256" key="4">
    <source>
        <dbReference type="ARBA" id="ARBA00022741"/>
    </source>
</evidence>
<dbReference type="SUPFAM" id="SSF56784">
    <property type="entry name" value="HAD-like"/>
    <property type="match status" value="1"/>
</dbReference>
<dbReference type="InterPro" id="IPR004014">
    <property type="entry name" value="ATPase_P-typ_cation-transptr_N"/>
</dbReference>
<dbReference type="InterPro" id="IPR044492">
    <property type="entry name" value="P_typ_ATPase_HD_dom"/>
</dbReference>
<dbReference type="InterPro" id="IPR023299">
    <property type="entry name" value="ATPase_P-typ_cyto_dom_N"/>
</dbReference>
<dbReference type="Gene3D" id="3.40.1110.10">
    <property type="entry name" value="Calcium-transporting ATPase, cytoplasmic domain N"/>
    <property type="match status" value="1"/>
</dbReference>
<dbReference type="SUPFAM" id="SSF81660">
    <property type="entry name" value="Metal cation-transporting ATPase, ATP-binding domain N"/>
    <property type="match status" value="1"/>
</dbReference>
<dbReference type="PANTHER" id="PTHR24093">
    <property type="entry name" value="CATION TRANSPORTING ATPASE"/>
    <property type="match status" value="1"/>
</dbReference>
<dbReference type="SFLD" id="SFLDF00027">
    <property type="entry name" value="p-type_atpase"/>
    <property type="match status" value="1"/>
</dbReference>
<feature type="compositionally biased region" description="Acidic residues" evidence="11">
    <location>
        <begin position="98"/>
        <end position="118"/>
    </location>
</feature>
<comment type="caution">
    <text evidence="14">The sequence shown here is derived from an EMBL/GenBank/DDBJ whole genome shotgun (WGS) entry which is preliminary data.</text>
</comment>
<evidence type="ECO:0000256" key="10">
    <source>
        <dbReference type="ARBA" id="ARBA00049360"/>
    </source>
</evidence>
<dbReference type="InterPro" id="IPR036412">
    <property type="entry name" value="HAD-like_sf"/>
</dbReference>
<dbReference type="InterPro" id="IPR008250">
    <property type="entry name" value="ATPase_P-typ_transduc_dom_A_sf"/>
</dbReference>
<dbReference type="NCBIfam" id="TIGR01494">
    <property type="entry name" value="ATPase_P-type"/>
    <property type="match status" value="2"/>
</dbReference>
<dbReference type="InterPro" id="IPR018303">
    <property type="entry name" value="ATPase_P-typ_P_site"/>
</dbReference>
<evidence type="ECO:0000256" key="5">
    <source>
        <dbReference type="ARBA" id="ARBA00022840"/>
    </source>
</evidence>
<dbReference type="SMART" id="SM00831">
    <property type="entry name" value="Cation_ATPase_N"/>
    <property type="match status" value="1"/>
</dbReference>
<evidence type="ECO:0000256" key="11">
    <source>
        <dbReference type="SAM" id="MobiDB-lite"/>
    </source>
</evidence>
<dbReference type="Pfam" id="PF00689">
    <property type="entry name" value="Cation_ATPase_C"/>
    <property type="match status" value="1"/>
</dbReference>
<dbReference type="PRINTS" id="PR00120">
    <property type="entry name" value="HATPASE"/>
</dbReference>
<evidence type="ECO:0000256" key="2">
    <source>
        <dbReference type="ARBA" id="ARBA00022692"/>
    </source>
</evidence>
<dbReference type="SUPFAM" id="SSF81665">
    <property type="entry name" value="Calcium ATPase, transmembrane domain M"/>
    <property type="match status" value="1"/>
</dbReference>
<feature type="transmembrane region" description="Helical" evidence="12">
    <location>
        <begin position="1397"/>
        <end position="1417"/>
    </location>
</feature>
<feature type="domain" description="Cation-transporting P-type ATPase N-terminal" evidence="13">
    <location>
        <begin position="611"/>
        <end position="682"/>
    </location>
</feature>
<feature type="region of interest" description="Disordered" evidence="11">
    <location>
        <begin position="628"/>
        <end position="649"/>
    </location>
</feature>
<feature type="transmembrane region" description="Helical" evidence="12">
    <location>
        <begin position="1344"/>
        <end position="1362"/>
    </location>
</feature>
<dbReference type="InterPro" id="IPR059000">
    <property type="entry name" value="ATPase_P-type_domA"/>
</dbReference>
<protein>
    <submittedName>
        <fullName evidence="14">HAD-IC family P-type ATPase</fullName>
    </submittedName>
</protein>
<evidence type="ECO:0000256" key="12">
    <source>
        <dbReference type="SAM" id="Phobius"/>
    </source>
</evidence>
<keyword evidence="15" id="KW-1185">Reference proteome</keyword>
<evidence type="ECO:0000313" key="15">
    <source>
        <dbReference type="Proteomes" id="UP001603978"/>
    </source>
</evidence>
<evidence type="ECO:0000259" key="13">
    <source>
        <dbReference type="SMART" id="SM00831"/>
    </source>
</evidence>
<dbReference type="Gene3D" id="3.40.50.1000">
    <property type="entry name" value="HAD superfamily/HAD-like"/>
    <property type="match status" value="1"/>
</dbReference>
<keyword evidence="8 12" id="KW-1133">Transmembrane helix</keyword>
<dbReference type="PRINTS" id="PR00119">
    <property type="entry name" value="CATATPASE"/>
</dbReference>
<evidence type="ECO:0000313" key="14">
    <source>
        <dbReference type="EMBL" id="MFG1705050.1"/>
    </source>
</evidence>
<dbReference type="InterPro" id="IPR023298">
    <property type="entry name" value="ATPase_P-typ_TM_dom_sf"/>
</dbReference>
<name>A0ABW7ACH2_9ACTN</name>
<keyword evidence="9 12" id="KW-0472">Membrane</keyword>
<dbReference type="InterPro" id="IPR023214">
    <property type="entry name" value="HAD_sf"/>
</dbReference>
<dbReference type="InterPro" id="IPR001757">
    <property type="entry name" value="P_typ_ATPase"/>
</dbReference>
<dbReference type="SFLD" id="SFLDS00003">
    <property type="entry name" value="Haloacid_Dehalogenase"/>
    <property type="match status" value="1"/>
</dbReference>
<dbReference type="RefSeq" id="WP_393166673.1">
    <property type="nucleotide sequence ID" value="NZ_JBICRM010000009.1"/>
</dbReference>
<keyword evidence="5" id="KW-0067">ATP-binding</keyword>
<evidence type="ECO:0000256" key="8">
    <source>
        <dbReference type="ARBA" id="ARBA00022989"/>
    </source>
</evidence>
<proteinExistence type="predicted"/>
<keyword evidence="4" id="KW-0547">Nucleotide-binding</keyword>
<dbReference type="Gene3D" id="1.20.1110.10">
    <property type="entry name" value="Calcium-transporting ATPase, transmembrane domain"/>
    <property type="match status" value="1"/>
</dbReference>
<dbReference type="PROSITE" id="PS00154">
    <property type="entry name" value="ATPASE_E1_E2"/>
    <property type="match status" value="1"/>
</dbReference>
<keyword evidence="3" id="KW-0479">Metal-binding</keyword>
<comment type="subcellular location">
    <subcellularLocation>
        <location evidence="1">Cell membrane</location>
        <topology evidence="1">Multi-pass membrane protein</topology>
    </subcellularLocation>
</comment>
<accession>A0ABW7ACH2</accession>
<comment type="catalytic activity">
    <reaction evidence="10">
        <text>ATP + H2O = ADP + phosphate + H(+)</text>
        <dbReference type="Rhea" id="RHEA:13065"/>
        <dbReference type="ChEBI" id="CHEBI:15377"/>
        <dbReference type="ChEBI" id="CHEBI:15378"/>
        <dbReference type="ChEBI" id="CHEBI:30616"/>
        <dbReference type="ChEBI" id="CHEBI:43474"/>
        <dbReference type="ChEBI" id="CHEBI:456216"/>
    </reaction>
</comment>
<evidence type="ECO:0000256" key="9">
    <source>
        <dbReference type="ARBA" id="ARBA00023136"/>
    </source>
</evidence>
<keyword evidence="2 12" id="KW-0812">Transmembrane</keyword>
<gene>
    <name evidence="14" type="ORF">ACFLIM_17820</name>
</gene>
<feature type="region of interest" description="Disordered" evidence="11">
    <location>
        <begin position="98"/>
        <end position="126"/>
    </location>
</feature>
<feature type="transmembrane region" description="Helical" evidence="12">
    <location>
        <begin position="1429"/>
        <end position="1448"/>
    </location>
</feature>
<evidence type="ECO:0000256" key="6">
    <source>
        <dbReference type="ARBA" id="ARBA00022842"/>
    </source>
</evidence>
<evidence type="ECO:0000256" key="3">
    <source>
        <dbReference type="ARBA" id="ARBA00022723"/>
    </source>
</evidence>
<dbReference type="SUPFAM" id="SSF81653">
    <property type="entry name" value="Calcium ATPase, transduction domain A"/>
    <property type="match status" value="1"/>
</dbReference>
<dbReference type="SFLD" id="SFLDG00002">
    <property type="entry name" value="C1.7:_P-type_atpase_like"/>
    <property type="match status" value="1"/>
</dbReference>
<organism evidence="14 15">
    <name type="scientific">Nonomuraea marmarensis</name>
    <dbReference type="NCBI Taxonomy" id="3351344"/>
    <lineage>
        <taxon>Bacteria</taxon>
        <taxon>Bacillati</taxon>
        <taxon>Actinomycetota</taxon>
        <taxon>Actinomycetes</taxon>
        <taxon>Streptosporangiales</taxon>
        <taxon>Streptosporangiaceae</taxon>
        <taxon>Nonomuraea</taxon>
    </lineage>
</organism>
<dbReference type="PANTHER" id="PTHR24093:SF513">
    <property type="entry name" value="CATION-TRANSPORTING ATPASE I-RELATED"/>
    <property type="match status" value="1"/>
</dbReference>
<evidence type="ECO:0000256" key="1">
    <source>
        <dbReference type="ARBA" id="ARBA00004651"/>
    </source>
</evidence>
<keyword evidence="7" id="KW-1278">Translocase</keyword>
<sequence length="1454" mass="151966">MAVFAPLNAGMLLNLLPEPMRSILPRSRRVQPCPGGVRIELRNIGGPRTEPLARALEERLRAVGMPRAEVNGALGCVFVACDVSTDDMDKLVAIVEEFDEPDEELEESGETPDEEPGEDGATSGPERVIDGAEQQARAAISLGLHLAGAGLAAAGWLARVPRLSTAVPSFFALAEHTPRIRRELEQRIGKPGTDAVLAMTRIVSHTLAMRPMSLLVDSVAAAGRYVDSRAGCRAWERREAEFAAEEGAYRHTRTAAPPRPAPLPRGPVERYADAASTATLAGYGLTTVISRNRQRGLSMLITGIPKAANLGRDAFTSAAARRLAERGTIVLDRGALCRMDRIDTVVLDAALLTTGAWAIDSVVPLAPDVDRDELHARLYSLLDLTDPAARRERDGWSAAPYAGDALPEEWRELGVRPVAVAREGIPIALVGLARELHPLAEAMVAAPKKTCEVVLAGGAPGLARRLGVDQVVEAGPRLATSVRALQSEGHGVAVVSRHGRRGLRQADLGIGVLDEARRVPWDADVIGDLDGVHLLLQCLPSARKASLRGVYVAAAGSIAGTGLALLGPAATSVRRASLVRDCTSLAALATGEWAGRGVGRKAAPVRADHTPWHAMASRDVLDRLRTSPSGLAEDEAERRRTAPAHPVVSGPESLVSASVHELANPLTPVLGAGAGVSAAVGSMLDAVLIGGVMVVDALLGGAQRRSAGRALHDLTETTAVRVRIRRPAGGVSGYADVLVPGDVIELRAGDAVPADGRLILAAGLEIDESTLTGESQLVTKTAEPTAAPAIADRASMVWEGTTVAAGHGLAVVVATGEATEAGRTARLAQEKPPPSGVELRLRELSRKILPAALGSGALLMVVELLRGSPLSQALAPAVSMTVAAVPEGLPFVATVAELASAKRLSTRNTLVRNPSTIEALGRVDVLCFDKTGTLTEGHISLRRVSDGQVEQPVEEATPELRAIVGAALRAGPRFEGGRAIPHPTDRAIVDGAEALGVTPDEGLGTWQRVDELPFEPARGYHAVLGRSESGQLLSVKGAPEIVLTRSTSLVVDGQTVPMDDRTRRKLEQQVERLAMRGYRVLAVAERRASSRADLDESRIESLRFLGFLGLADPVRPTAKRSVEGLMRAGVQVVMITGDHPSTAEAIAAETGALNGMRVMTGPELDELDDDTLTAALPGVAVFARVTPEHKARIVKSLRKAGRVVAVTGDGANDVPAIRLADVGVALGSRAAPAARAAADIVVVDDRIETIIDAIVEGRAMWASVRDALGILLGGNVGEIAFTLGSSLLTGRSALNARQLLLVNLLTDMLPAMAVAIRPPSAASPERLLAEGPEASLGEALNRNIYLRAVTTAAAATAAWLLARMTGTRGRADTVGLIGLVAAQLVQTLMLGKRDRTVVLAAVSSLAALGVIVTVPGLSQLFGSRPVGPFGWGIGLGCAAAAAVLAAMIERPASE</sequence>
<evidence type="ECO:0000256" key="7">
    <source>
        <dbReference type="ARBA" id="ARBA00022967"/>
    </source>
</evidence>
<dbReference type="Pfam" id="PF00122">
    <property type="entry name" value="E1-E2_ATPase"/>
    <property type="match status" value="1"/>
</dbReference>
<keyword evidence="6" id="KW-0460">Magnesium</keyword>
<dbReference type="Proteomes" id="UP001603978">
    <property type="component" value="Unassembled WGS sequence"/>
</dbReference>
<dbReference type="InterPro" id="IPR006068">
    <property type="entry name" value="ATPase_P-typ_cation-transptr_C"/>
</dbReference>
<dbReference type="Gene3D" id="2.70.150.10">
    <property type="entry name" value="Calcium-transporting ATPase, cytoplasmic transduction domain A"/>
    <property type="match status" value="1"/>
</dbReference>
<dbReference type="Pfam" id="PF13246">
    <property type="entry name" value="Cation_ATPase"/>
    <property type="match status" value="1"/>
</dbReference>